<dbReference type="Proteomes" id="UP000092966">
    <property type="component" value="Chromosome"/>
</dbReference>
<reference evidence="4 7" key="3">
    <citation type="submission" date="2017-09" db="EMBL/GenBank/DDBJ databases">
        <title>Phenotypic and genotypic characterization of Colombian isolates of Neisseria meningitidis recovered from invasive disease.</title>
        <authorList>
            <person name="Duarte C."/>
            <person name="Gabastou J.M."/>
            <person name="Moreno J."/>
        </authorList>
    </citation>
    <scope>NUCLEOTIDE SEQUENCE [LARGE SCALE GENOMIC DNA]</scope>
    <source>
        <strain evidence="4 7">INS-Nm1012</strain>
    </source>
</reference>
<protein>
    <submittedName>
        <fullName evidence="4">Uncharacterized protein</fullName>
    </submittedName>
</protein>
<dbReference type="EMBL" id="FEVP01000027">
    <property type="protein sequence ID" value="CWQ04909.1"/>
    <property type="molecule type" value="Genomic_DNA"/>
</dbReference>
<evidence type="ECO:0000313" key="2">
    <source>
        <dbReference type="EMBL" id="ANW91941.1"/>
    </source>
</evidence>
<evidence type="ECO:0000313" key="5">
    <source>
        <dbReference type="Proteomes" id="UP000072443"/>
    </source>
</evidence>
<reference evidence="3 5" key="2">
    <citation type="submission" date="2016-02" db="EMBL/GenBank/DDBJ databases">
        <authorList>
            <consortium name="Pathogen Informatics"/>
        </authorList>
    </citation>
    <scope>NUCLEOTIDE SEQUENCE [LARGE SCALE GENOMIC DNA]</scope>
    <source>
        <strain evidence="3 5">2842STDY5881269</strain>
    </source>
</reference>
<accession>A0A2X1UG89</accession>
<dbReference type="EMBL" id="NWZY01000019">
    <property type="protein sequence ID" value="RQK77915.1"/>
    <property type="molecule type" value="Genomic_DNA"/>
</dbReference>
<feature type="transmembrane region" description="Helical" evidence="1">
    <location>
        <begin position="54"/>
        <end position="71"/>
    </location>
</feature>
<evidence type="ECO:0000313" key="7">
    <source>
        <dbReference type="Proteomes" id="UP000283666"/>
    </source>
</evidence>
<reference evidence="2 6" key="1">
    <citation type="submission" date="2015-07" db="EMBL/GenBank/DDBJ databases">
        <title>Comparative genome sequencing reveals within-host evolution of Neisseria meningitidis during.</title>
        <authorList>
            <person name="Klughammer J."/>
            <person name="Dittrich M."/>
            <person name="Mueller T."/>
            <person name="Blom J."/>
            <person name="Goesmann A."/>
            <person name="Vogel U."/>
            <person name="Frosch M."/>
            <person name="Bock C."/>
            <person name="Schoen C."/>
        </authorList>
    </citation>
    <scope>NUCLEOTIDE SEQUENCE [LARGE SCALE GENOMIC DNA]</scope>
    <source>
        <strain evidence="2 6">DE8555</strain>
    </source>
</reference>
<dbReference type="Proteomes" id="UP000072443">
    <property type="component" value="Unassembled WGS sequence"/>
</dbReference>
<evidence type="ECO:0000313" key="6">
    <source>
        <dbReference type="Proteomes" id="UP000092966"/>
    </source>
</evidence>
<dbReference type="RefSeq" id="WP_061371035.1">
    <property type="nucleotide sequence ID" value="NZ_CP012393.1"/>
</dbReference>
<dbReference type="InterPro" id="IPR032637">
    <property type="entry name" value="Phage_holin-like"/>
</dbReference>
<name>A0A2X1UG89_NEIME</name>
<evidence type="ECO:0000313" key="4">
    <source>
        <dbReference type="EMBL" id="RQK77915.1"/>
    </source>
</evidence>
<dbReference type="AlphaFoldDB" id="A0A2X1UG89"/>
<evidence type="ECO:0000313" key="3">
    <source>
        <dbReference type="EMBL" id="CWQ04909.1"/>
    </source>
</evidence>
<sequence length="128" mass="13579">MGLTVLQDKTTTAVNAAVIVIGSYHVHASVAFGALIGASLFILSENAAAPMNKAWLFAVSFIGGIFGYSDAEEIINWAIPGNRLHINSFTAAAVISALLVIAIRRLMRLVASREIPGRRAQTKGDAEQ</sequence>
<dbReference type="Pfam" id="PF16931">
    <property type="entry name" value="Phage_holin_8"/>
    <property type="match status" value="1"/>
</dbReference>
<dbReference type="EMBL" id="CP012393">
    <property type="protein sequence ID" value="ANW91941.1"/>
    <property type="molecule type" value="Genomic_DNA"/>
</dbReference>
<dbReference type="Proteomes" id="UP000283666">
    <property type="component" value="Unassembled WGS sequence"/>
</dbReference>
<gene>
    <name evidence="4" type="ORF">COH52_07600</name>
    <name evidence="2" type="ORF">DE8555_1397</name>
    <name evidence="3" type="ORF">ERS514591_01782</name>
</gene>
<feature type="transmembrane region" description="Helical" evidence="1">
    <location>
        <begin position="83"/>
        <end position="103"/>
    </location>
</feature>
<evidence type="ECO:0000256" key="1">
    <source>
        <dbReference type="SAM" id="Phobius"/>
    </source>
</evidence>
<feature type="transmembrane region" description="Helical" evidence="1">
    <location>
        <begin position="16"/>
        <end position="42"/>
    </location>
</feature>
<keyword evidence="1" id="KW-1133">Transmembrane helix</keyword>
<proteinExistence type="predicted"/>
<keyword evidence="1" id="KW-0472">Membrane</keyword>
<keyword evidence="1" id="KW-0812">Transmembrane</keyword>
<organism evidence="4 7">
    <name type="scientific">Neisseria meningitidis</name>
    <dbReference type="NCBI Taxonomy" id="487"/>
    <lineage>
        <taxon>Bacteria</taxon>
        <taxon>Pseudomonadati</taxon>
        <taxon>Pseudomonadota</taxon>
        <taxon>Betaproteobacteria</taxon>
        <taxon>Neisseriales</taxon>
        <taxon>Neisseriaceae</taxon>
        <taxon>Neisseria</taxon>
    </lineage>
</organism>